<dbReference type="InterPro" id="IPR036116">
    <property type="entry name" value="FN3_sf"/>
</dbReference>
<dbReference type="InterPro" id="IPR032774">
    <property type="entry name" value="WG_beta_rep"/>
</dbReference>
<evidence type="ECO:0000256" key="1">
    <source>
        <dbReference type="SAM" id="SignalP"/>
    </source>
</evidence>
<accession>A0ABR7EZV1</accession>
<dbReference type="InterPro" id="IPR003961">
    <property type="entry name" value="FN3_dom"/>
</dbReference>
<dbReference type="Proteomes" id="UP000597877">
    <property type="component" value="Unassembled WGS sequence"/>
</dbReference>
<dbReference type="SUPFAM" id="SSF49265">
    <property type="entry name" value="Fibronectin type III"/>
    <property type="match status" value="1"/>
</dbReference>
<protein>
    <submittedName>
        <fullName evidence="3">WG repeat-containing protein</fullName>
    </submittedName>
</protein>
<dbReference type="EMBL" id="JACOOZ010000002">
    <property type="protein sequence ID" value="MBC5666866.1"/>
    <property type="molecule type" value="Genomic_DNA"/>
</dbReference>
<dbReference type="PROSITE" id="PS50853">
    <property type="entry name" value="FN3"/>
    <property type="match status" value="1"/>
</dbReference>
<dbReference type="CDD" id="cd00063">
    <property type="entry name" value="FN3"/>
    <property type="match status" value="1"/>
</dbReference>
<sequence length="760" mass="86214">MKENLKEKMKKVGAVLLASTMLVGMIPVGAVQTSAATAKKAYNVVVKPKLSYDMVDGIYGNSIIVGKSKNDMDLWGLVDKNGKVIIPCSYVSAQVFNGKVVLLCDKNSQWSIRNLNGKLIKKLSKEYDYSEEKNGQIILGFYDGTYDLIDYNGKITKENQTINEDSLGYKGKEKFDNLCLLQDKKHYLGCKYLDGSEEDGYTRFYYKMVEADGTVVADMGTGSYWEQINKDIIQVDTISENDDNISQYKTLWVNMDGKIVSDVNNKEYYNNEVNSSSLELYNNNEYVRYSFPSLSVEKKITLANGSETISKVSLINEKIYYKANNQWYFVDKNTGKRQKSSISDSVEEIHKVNASTIITYQQGRLTGNVTIMDSSEKINKQFDYNSDYVYCIEDGSNVIVKYNKENGNEAADIINTYSLTKILTGYEDVDVSDADYYSAYKNGKLYLVSKDGKNTSEIGEGAYCYIYSYDEYKELNLLKIDVFSNRGVWKNTYLFDYNGKKVTSLPYNSSIVPVAFEKDAFLVKVYNNDYQITSSYVITKNGKKTISGTMCSYESDSLGKIKKLAIRDKNKNWKLYCGEGKKEYSFGKHGYLEFDGNIAYGYEIRNGKDCNYEVMSATDGTVIFKKGQIQSISKSTNNLNPVKIDGKWGIYKFNKWTAADQKRMKNVPPAKTTLQKVKAGKKKATVSFKKVSDADGYLIQYSLKKNFKGAKSKYVTKTKATLSRLKADKKYFFRVKSYKKNGSKKVTAKKWSNVKSAKIK</sequence>
<name>A0ABR7EZV1_9FIRM</name>
<feature type="chain" id="PRO_5045832687" evidence="1">
    <location>
        <begin position="31"/>
        <end position="760"/>
    </location>
</feature>
<dbReference type="InterPro" id="IPR013783">
    <property type="entry name" value="Ig-like_fold"/>
</dbReference>
<organism evidence="3 4">
    <name type="scientific">Eubacterium segne</name>
    <dbReference type="NCBI Taxonomy" id="2763045"/>
    <lineage>
        <taxon>Bacteria</taxon>
        <taxon>Bacillati</taxon>
        <taxon>Bacillota</taxon>
        <taxon>Clostridia</taxon>
        <taxon>Eubacteriales</taxon>
        <taxon>Eubacteriaceae</taxon>
        <taxon>Eubacterium</taxon>
    </lineage>
</organism>
<keyword evidence="4" id="KW-1185">Reference proteome</keyword>
<dbReference type="Pfam" id="PF14903">
    <property type="entry name" value="WG_beta_rep"/>
    <property type="match status" value="1"/>
</dbReference>
<dbReference type="Gene3D" id="2.60.40.10">
    <property type="entry name" value="Immunoglobulins"/>
    <property type="match status" value="1"/>
</dbReference>
<evidence type="ECO:0000313" key="4">
    <source>
        <dbReference type="Proteomes" id="UP000597877"/>
    </source>
</evidence>
<keyword evidence="1" id="KW-0732">Signal</keyword>
<feature type="signal peptide" evidence="1">
    <location>
        <begin position="1"/>
        <end position="30"/>
    </location>
</feature>
<reference evidence="3 4" key="1">
    <citation type="submission" date="2020-08" db="EMBL/GenBank/DDBJ databases">
        <title>Genome public.</title>
        <authorList>
            <person name="Liu C."/>
            <person name="Sun Q."/>
        </authorList>
    </citation>
    <scope>NUCLEOTIDE SEQUENCE [LARGE SCALE GENOMIC DNA]</scope>
    <source>
        <strain evidence="3 4">BX4</strain>
    </source>
</reference>
<feature type="domain" description="Fibronectin type-III" evidence="2">
    <location>
        <begin position="668"/>
        <end position="760"/>
    </location>
</feature>
<dbReference type="RefSeq" id="WP_186839941.1">
    <property type="nucleotide sequence ID" value="NZ_JACOOZ010000002.1"/>
</dbReference>
<proteinExistence type="predicted"/>
<evidence type="ECO:0000313" key="3">
    <source>
        <dbReference type="EMBL" id="MBC5666866.1"/>
    </source>
</evidence>
<gene>
    <name evidence="3" type="ORF">H8S00_02505</name>
</gene>
<comment type="caution">
    <text evidence="3">The sequence shown here is derived from an EMBL/GenBank/DDBJ whole genome shotgun (WGS) entry which is preliminary data.</text>
</comment>
<evidence type="ECO:0000259" key="2">
    <source>
        <dbReference type="PROSITE" id="PS50853"/>
    </source>
</evidence>
<dbReference type="Pfam" id="PF00041">
    <property type="entry name" value="fn3"/>
    <property type="match status" value="1"/>
</dbReference>